<evidence type="ECO:0000313" key="2">
    <source>
        <dbReference type="Proteomes" id="UP000199515"/>
    </source>
</evidence>
<gene>
    <name evidence="1" type="ORF">SAMN05421504_101705</name>
</gene>
<keyword evidence="2" id="KW-1185">Reference proteome</keyword>
<dbReference type="Proteomes" id="UP000199515">
    <property type="component" value="Unassembled WGS sequence"/>
</dbReference>
<sequence>MRPVPRTVAVIGSGSLARAVVYSLADVLTEPVDVHLLARSSGPLATMAHIATRRSALLGGQARFTAHPLDTVVAGAEVVLNCSSTHSSAEARVRPSAWTDLIKACGIALALPFHAAFAARMSRIAGDALFVNAAFPDAVNPVLAALSLPIHCGAGNIATLAASAGGDIRMLAHHYHLSTPPRDEARMWIGADEVTDVRDRLAPLRACERPMLNDLTGHTAALLVRDLLREGPIRTHVPGPLGLPGGYPVLLEQGRIELDLPPGVSEADAVAWQLTWGALDGVAVDRRGRATYSDHVLEAAERYVKLPSTMEPAETIAFAEELDLVRKRLRGNEY</sequence>
<name>A0A1H2TW15_9PSEU</name>
<dbReference type="Gene3D" id="3.40.50.720">
    <property type="entry name" value="NAD(P)-binding Rossmann-like Domain"/>
    <property type="match status" value="1"/>
</dbReference>
<organism evidence="1 2">
    <name type="scientific">Amycolatopsis xylanica</name>
    <dbReference type="NCBI Taxonomy" id="589385"/>
    <lineage>
        <taxon>Bacteria</taxon>
        <taxon>Bacillati</taxon>
        <taxon>Actinomycetota</taxon>
        <taxon>Actinomycetes</taxon>
        <taxon>Pseudonocardiales</taxon>
        <taxon>Pseudonocardiaceae</taxon>
        <taxon>Amycolatopsis</taxon>
    </lineage>
</organism>
<reference evidence="1 2" key="1">
    <citation type="submission" date="2016-10" db="EMBL/GenBank/DDBJ databases">
        <authorList>
            <person name="de Groot N.N."/>
        </authorList>
    </citation>
    <scope>NUCLEOTIDE SEQUENCE [LARGE SCALE GENOMIC DNA]</scope>
    <source>
        <strain evidence="1 2">CPCC 202699</strain>
    </source>
</reference>
<accession>A0A1H2TW15</accession>
<evidence type="ECO:0008006" key="3">
    <source>
        <dbReference type="Google" id="ProtNLM"/>
    </source>
</evidence>
<dbReference type="EMBL" id="FNON01000001">
    <property type="protein sequence ID" value="SDW48103.1"/>
    <property type="molecule type" value="Genomic_DNA"/>
</dbReference>
<evidence type="ECO:0000313" key="1">
    <source>
        <dbReference type="EMBL" id="SDW48103.1"/>
    </source>
</evidence>
<dbReference type="AlphaFoldDB" id="A0A1H2TW15"/>
<protein>
    <recommendedName>
        <fullName evidence="3">Saccharopine dehydrogenase NADP binding domain-containing protein</fullName>
    </recommendedName>
</protein>
<dbReference type="STRING" id="589385.SAMN05421504_101705"/>
<proteinExistence type="predicted"/>